<dbReference type="GO" id="GO:0016192">
    <property type="term" value="P:vesicle-mediated transport"/>
    <property type="evidence" value="ECO:0007669"/>
    <property type="project" value="InterPro"/>
</dbReference>
<evidence type="ECO:0008006" key="5">
    <source>
        <dbReference type="Google" id="ProtNLM"/>
    </source>
</evidence>
<dbReference type="EMBL" id="CATQJA010001501">
    <property type="protein sequence ID" value="CAJ0567548.1"/>
    <property type="molecule type" value="Genomic_DNA"/>
</dbReference>
<comment type="caution">
    <text evidence="3">The sequence shown here is derived from an EMBL/GenBank/DDBJ whole genome shotgun (WGS) entry which is preliminary data.</text>
</comment>
<gene>
    <name evidence="3" type="ORF">MSPICULIGERA_LOCUS6097</name>
</gene>
<feature type="non-terminal residue" evidence="3">
    <location>
        <position position="613"/>
    </location>
</feature>
<dbReference type="InterPro" id="IPR001619">
    <property type="entry name" value="Sec1-like"/>
</dbReference>
<name>A0AA36FUM0_9BILA</name>
<dbReference type="InterPro" id="IPR036045">
    <property type="entry name" value="Sec1-like_sf"/>
</dbReference>
<feature type="region of interest" description="Disordered" evidence="2">
    <location>
        <begin position="261"/>
        <end position="280"/>
    </location>
</feature>
<protein>
    <recommendedName>
        <fullName evidence="5">Vacuolar protein sorting-associated protein 33B</fullName>
    </recommendedName>
</protein>
<dbReference type="InterPro" id="IPR043127">
    <property type="entry name" value="Sec-1-like_dom3a"/>
</dbReference>
<sequence>MASNYDDHPLGLLSELARRELVHFLESVPGRKELVVDSSLLRPLDRVASMSLLKEHEVLGVLPLRKNATLPNTSDVSRLYLTRACVAMTKEICRLIRSDPEKNKAIIWVDRQLAACSRELELQGVLGTVIEFEWALPFVPVESDLFSLEIPIEVTATRTGDLWSAANAIWQFQSLYGQIPTIYGIGTRADKAWKILKRLYQEKGEPRASPDQPVSHLFVVDRSIDRASIYLTALTYESLLHDHFGISCGKVTFGADVEAKTQNRSKEKPAEAPEAPKKPRPVLLDNNDAVFSAVRNNHMSAVFPFLSAKAKELRGFYDQGANFDKVSAMKDYISNELKQYKQQHRQLEVHIAACEVVLERTAAEGTSSRIELEHALIAGVADLAQVMDYAENCILMDNSPWQVLLFVCLASVTNNGLPPKLFNSFKDQFIAAYGIDYIPPLHFLAERGLITLRSPLQTANNFGQSLAGGHGSNASLPFLIKRLSLAPSSGDERKTGFQNPQKMSYVFSGAYTPAICQVVADVMMHGFNINELKKTFNGQVFAEENSCVPAERKPDNRMRKAIMVFFCGGVTYGEVAALRLLAHLNSFRILIATTNIIRREDYLKAMCNVSLTE</sequence>
<dbReference type="SUPFAM" id="SSF56815">
    <property type="entry name" value="Sec1/munc18-like (SM) proteins"/>
    <property type="match status" value="1"/>
</dbReference>
<organism evidence="3 4">
    <name type="scientific">Mesorhabditis spiculigera</name>
    <dbReference type="NCBI Taxonomy" id="96644"/>
    <lineage>
        <taxon>Eukaryota</taxon>
        <taxon>Metazoa</taxon>
        <taxon>Ecdysozoa</taxon>
        <taxon>Nematoda</taxon>
        <taxon>Chromadorea</taxon>
        <taxon>Rhabditida</taxon>
        <taxon>Rhabditina</taxon>
        <taxon>Rhabditomorpha</taxon>
        <taxon>Rhabditoidea</taxon>
        <taxon>Rhabditidae</taxon>
        <taxon>Mesorhabditinae</taxon>
        <taxon>Mesorhabditis</taxon>
    </lineage>
</organism>
<dbReference type="PANTHER" id="PTHR11679">
    <property type="entry name" value="VESICLE PROTEIN SORTING-ASSOCIATED"/>
    <property type="match status" value="1"/>
</dbReference>
<dbReference type="Pfam" id="PF00995">
    <property type="entry name" value="Sec1"/>
    <property type="match status" value="1"/>
</dbReference>
<dbReference type="Gene3D" id="3.40.50.1910">
    <property type="match status" value="1"/>
</dbReference>
<comment type="similarity">
    <text evidence="1">Belongs to the STXBP/unc-18/SEC1 family.</text>
</comment>
<evidence type="ECO:0000256" key="1">
    <source>
        <dbReference type="ARBA" id="ARBA00009884"/>
    </source>
</evidence>
<keyword evidence="4" id="KW-1185">Reference proteome</keyword>
<evidence type="ECO:0000256" key="2">
    <source>
        <dbReference type="SAM" id="MobiDB-lite"/>
    </source>
</evidence>
<proteinExistence type="inferred from homology"/>
<accession>A0AA36FUM0</accession>
<dbReference type="InterPro" id="IPR043154">
    <property type="entry name" value="Sec-1-like_dom1"/>
</dbReference>
<dbReference type="Gene3D" id="3.40.50.2060">
    <property type="match status" value="1"/>
</dbReference>
<dbReference type="InterPro" id="IPR043155">
    <property type="entry name" value="VPS33_dom3b"/>
</dbReference>
<dbReference type="Gene3D" id="1.25.40.850">
    <property type="match status" value="1"/>
</dbReference>
<dbReference type="Proteomes" id="UP001177023">
    <property type="component" value="Unassembled WGS sequence"/>
</dbReference>
<evidence type="ECO:0000313" key="4">
    <source>
        <dbReference type="Proteomes" id="UP001177023"/>
    </source>
</evidence>
<feature type="compositionally biased region" description="Basic and acidic residues" evidence="2">
    <location>
        <begin position="261"/>
        <end position="277"/>
    </location>
</feature>
<dbReference type="AlphaFoldDB" id="A0AA36FUM0"/>
<evidence type="ECO:0000313" key="3">
    <source>
        <dbReference type="EMBL" id="CAJ0567548.1"/>
    </source>
</evidence>
<dbReference type="Gene3D" id="3.90.830.10">
    <property type="entry name" value="Syntaxin Binding Protein 1, Chain A, domain 2"/>
    <property type="match status" value="1"/>
</dbReference>
<dbReference type="InterPro" id="IPR027482">
    <property type="entry name" value="Sec1-like_dom2"/>
</dbReference>
<reference evidence="3" key="1">
    <citation type="submission" date="2023-06" db="EMBL/GenBank/DDBJ databases">
        <authorList>
            <person name="Delattre M."/>
        </authorList>
    </citation>
    <scope>NUCLEOTIDE SEQUENCE</scope>
    <source>
        <strain evidence="3">AF72</strain>
    </source>
</reference>